<dbReference type="PANTHER" id="PTHR31170:SF25">
    <property type="entry name" value="BNAA09G04570D PROTEIN"/>
    <property type="match status" value="1"/>
</dbReference>
<reference evidence="3 4" key="1">
    <citation type="journal article" date="2021" name="Commun. Biol.">
        <title>The genome of Shorea leprosula (Dipterocarpaceae) highlights the ecological relevance of drought in aseasonal tropical rainforests.</title>
        <authorList>
            <person name="Ng K.K.S."/>
            <person name="Kobayashi M.J."/>
            <person name="Fawcett J.A."/>
            <person name="Hatakeyama M."/>
            <person name="Paape T."/>
            <person name="Ng C.H."/>
            <person name="Ang C.C."/>
            <person name="Tnah L.H."/>
            <person name="Lee C.T."/>
            <person name="Nishiyama T."/>
            <person name="Sese J."/>
            <person name="O'Brien M.J."/>
            <person name="Copetti D."/>
            <person name="Mohd Noor M.I."/>
            <person name="Ong R.C."/>
            <person name="Putra M."/>
            <person name="Sireger I.Z."/>
            <person name="Indrioko S."/>
            <person name="Kosugi Y."/>
            <person name="Izuno A."/>
            <person name="Isagi Y."/>
            <person name="Lee S.L."/>
            <person name="Shimizu K.K."/>
        </authorList>
    </citation>
    <scope>NUCLEOTIDE SEQUENCE [LARGE SCALE GENOMIC DNA]</scope>
    <source>
        <strain evidence="3">214</strain>
    </source>
</reference>
<keyword evidence="2" id="KW-0472">Membrane</keyword>
<keyword evidence="2" id="KW-0812">Transmembrane</keyword>
<dbReference type="Pfam" id="PF03140">
    <property type="entry name" value="DUF247"/>
    <property type="match status" value="1"/>
</dbReference>
<dbReference type="EMBL" id="BPVZ01000144">
    <property type="protein sequence ID" value="GKV40814.1"/>
    <property type="molecule type" value="Genomic_DNA"/>
</dbReference>
<comment type="caution">
    <text evidence="3">The sequence shown here is derived from an EMBL/GenBank/DDBJ whole genome shotgun (WGS) entry which is preliminary data.</text>
</comment>
<organism evidence="3 4">
    <name type="scientific">Rubroshorea leprosula</name>
    <dbReference type="NCBI Taxonomy" id="152421"/>
    <lineage>
        <taxon>Eukaryota</taxon>
        <taxon>Viridiplantae</taxon>
        <taxon>Streptophyta</taxon>
        <taxon>Embryophyta</taxon>
        <taxon>Tracheophyta</taxon>
        <taxon>Spermatophyta</taxon>
        <taxon>Magnoliopsida</taxon>
        <taxon>eudicotyledons</taxon>
        <taxon>Gunneridae</taxon>
        <taxon>Pentapetalae</taxon>
        <taxon>rosids</taxon>
        <taxon>malvids</taxon>
        <taxon>Malvales</taxon>
        <taxon>Dipterocarpaceae</taxon>
        <taxon>Rubroshorea</taxon>
    </lineage>
</organism>
<feature type="compositionally biased region" description="Basic and acidic residues" evidence="1">
    <location>
        <begin position="219"/>
        <end position="231"/>
    </location>
</feature>
<keyword evidence="4" id="KW-1185">Reference proteome</keyword>
<dbReference type="InterPro" id="IPR004158">
    <property type="entry name" value="DUF247_pln"/>
</dbReference>
<dbReference type="PANTHER" id="PTHR31170">
    <property type="entry name" value="BNAC04G53230D PROTEIN"/>
    <property type="match status" value="1"/>
</dbReference>
<feature type="region of interest" description="Disordered" evidence="1">
    <location>
        <begin position="215"/>
        <end position="244"/>
    </location>
</feature>
<feature type="transmembrane region" description="Helical" evidence="2">
    <location>
        <begin position="438"/>
        <end position="458"/>
    </location>
</feature>
<gene>
    <name evidence="3" type="ORF">SLEP1_g48415</name>
</gene>
<feature type="compositionally biased region" description="Acidic residues" evidence="1">
    <location>
        <begin position="232"/>
        <end position="241"/>
    </location>
</feature>
<protein>
    <submittedName>
        <fullName evidence="3">Uncharacterized protein</fullName>
    </submittedName>
</protein>
<evidence type="ECO:0000256" key="1">
    <source>
        <dbReference type="SAM" id="MobiDB-lite"/>
    </source>
</evidence>
<dbReference type="AlphaFoldDB" id="A0AAV5LUP3"/>
<dbReference type="Proteomes" id="UP001054252">
    <property type="component" value="Unassembled WGS sequence"/>
</dbReference>
<name>A0AAV5LUP3_9ROSI</name>
<evidence type="ECO:0000256" key="2">
    <source>
        <dbReference type="SAM" id="Phobius"/>
    </source>
</evidence>
<keyword evidence="2" id="KW-1133">Transmembrane helix</keyword>
<accession>A0AAV5LUP3</accession>
<sequence length="462" mass="53353">MARDEIQITLTEDEVKNLKSLEEAETGPSTPNKPLIQKVTQILRACYSKEECERYFEPNSVAIGPLHHPKGDWRYEGGEKSKLQLAAMFIKNSGRRKEDFYNNVKMEINKLRKCYDPKDVEKWNDEELALMFLVDGCALLNFIYIDVNKKWKELGGKNYLVAFPKLDLYLLENQLPYQLLKILIKTCNKVSDNEKVKDSNLARELKKSIISFINMNDMRPGDSPKQQGEREEKEEEEEEEGKEPAHLLELLRRRLIHMEGAKHEQDEKLESNLGNLKNWHTFRNIKELKDHGISCKPSETSSVMDITFCPNFYKATLKLPPIKVDDYTVPKLMNLIAYEMCPDFMNDFEITSYVSFLDSLIDKAEDVKELRDAGILDNRLGSDKAVARLFNKISTNLVAGVPNPKQYKELTHRIQEHCNTAWSIHLAQLYHTYFSSPWSILAFLGALLGLSLTAVQTYKSFN</sequence>
<proteinExistence type="predicted"/>
<evidence type="ECO:0000313" key="3">
    <source>
        <dbReference type="EMBL" id="GKV40814.1"/>
    </source>
</evidence>
<evidence type="ECO:0000313" key="4">
    <source>
        <dbReference type="Proteomes" id="UP001054252"/>
    </source>
</evidence>